<gene>
    <name evidence="4" type="ORF">FH039_11350</name>
</gene>
<dbReference type="OrthoDB" id="96706at2157"/>
<dbReference type="KEGG" id="tic:FH039_11350"/>
<feature type="transmembrane region" description="Helical" evidence="2">
    <location>
        <begin position="44"/>
        <end position="64"/>
    </location>
</feature>
<evidence type="ECO:0000313" key="4">
    <source>
        <dbReference type="EMBL" id="QDA32074.1"/>
    </source>
</evidence>
<organism evidence="4 5">
    <name type="scientific">Thermococcus indicus</name>
    <dbReference type="NCBI Taxonomy" id="2586643"/>
    <lineage>
        <taxon>Archaea</taxon>
        <taxon>Methanobacteriati</taxon>
        <taxon>Methanobacteriota</taxon>
        <taxon>Thermococci</taxon>
        <taxon>Thermococcales</taxon>
        <taxon>Thermococcaceae</taxon>
        <taxon>Thermococcus</taxon>
    </lineage>
</organism>
<feature type="region of interest" description="Disordered" evidence="1">
    <location>
        <begin position="280"/>
        <end position="302"/>
    </location>
</feature>
<feature type="domain" description="DUF835" evidence="3">
    <location>
        <begin position="134"/>
        <end position="257"/>
    </location>
</feature>
<proteinExistence type="predicted"/>
<keyword evidence="2" id="KW-0472">Membrane</keyword>
<name>A0A4Y5SP03_9EURY</name>
<dbReference type="Pfam" id="PF05763">
    <property type="entry name" value="DUF835"/>
    <property type="match status" value="1"/>
</dbReference>
<evidence type="ECO:0000256" key="1">
    <source>
        <dbReference type="SAM" id="MobiDB-lite"/>
    </source>
</evidence>
<sequence length="302" mass="33028">MGHGNEIQYISALILMGIGIYGVVRSFEEYKRHGEPVKTLARTLLVSFFLFGIAGGLGVLATVAVSLKFWMLQAVSITLGYIILASSTLNLLGKLERYWRASSVQKEKSTGRNPPLPPAAMLTSPEDAKILLKTILGYFNVPILAIGREHPESWAEKMGMAPAEYIWLTRVEHPQSVSPSALHILNGKITTFLRNNPGGIVYIEGIEYISFYVDFKSIAKFILAVRDAAIIHGGHMILLVAPETLEPQQYAIFKKELETIDVQRIVNNVVGVALFGTLPPGSAPKSPERNDDAGTPSPKEGS</sequence>
<evidence type="ECO:0000259" key="3">
    <source>
        <dbReference type="Pfam" id="PF05763"/>
    </source>
</evidence>
<keyword evidence="2" id="KW-1133">Transmembrane helix</keyword>
<dbReference type="AlphaFoldDB" id="A0A4Y5SP03"/>
<dbReference type="InterPro" id="IPR008553">
    <property type="entry name" value="DUF835"/>
</dbReference>
<evidence type="ECO:0000313" key="5">
    <source>
        <dbReference type="Proteomes" id="UP000306007"/>
    </source>
</evidence>
<dbReference type="GeneID" id="40475788"/>
<keyword evidence="2" id="KW-0812">Transmembrane</keyword>
<dbReference type="EMBL" id="CP040846">
    <property type="protein sequence ID" value="QDA32074.1"/>
    <property type="molecule type" value="Genomic_DNA"/>
</dbReference>
<reference evidence="4 5" key="1">
    <citation type="submission" date="2019-06" db="EMBL/GenBank/DDBJ databases">
        <title>Thermococcus indicus sp. nov., a Fe(III)-reducing hyperthermophilic archaeon isolated from the Onnuri vent field of the Central Indian Ocean ridge.</title>
        <authorList>
            <person name="Lim J.K."/>
            <person name="Kim Y.J."/>
            <person name="Kwon K.K."/>
        </authorList>
    </citation>
    <scope>NUCLEOTIDE SEQUENCE [LARGE SCALE GENOMIC DNA]</scope>
    <source>
        <strain evidence="4 5">IOH1</strain>
    </source>
</reference>
<dbReference type="Proteomes" id="UP000306007">
    <property type="component" value="Chromosome"/>
</dbReference>
<dbReference type="RefSeq" id="WP_139681396.1">
    <property type="nucleotide sequence ID" value="NZ_CP040846.1"/>
</dbReference>
<protein>
    <submittedName>
        <fullName evidence="4">DUF835 domain-containing protein</fullName>
    </submittedName>
</protein>
<evidence type="ECO:0000256" key="2">
    <source>
        <dbReference type="SAM" id="Phobius"/>
    </source>
</evidence>
<keyword evidence="5" id="KW-1185">Reference proteome</keyword>
<accession>A0A4Y5SP03</accession>
<feature type="transmembrane region" description="Helical" evidence="2">
    <location>
        <begin position="70"/>
        <end position="92"/>
    </location>
</feature>
<feature type="transmembrane region" description="Helical" evidence="2">
    <location>
        <begin position="6"/>
        <end position="24"/>
    </location>
</feature>